<dbReference type="SUPFAM" id="SSF75005">
    <property type="entry name" value="Arabinanase/levansucrase/invertase"/>
    <property type="match status" value="1"/>
</dbReference>
<gene>
    <name evidence="6" type="ORF">KS407_19305</name>
</gene>
<proteinExistence type="inferred from homology"/>
<accession>A0ABS6JYA8</accession>
<name>A0ABS6JYA8_9BACI</name>
<sequence>MLTNKEIQIRDPFIFPDHENGKYYMFGSTDKNIWGSGTGFDVYIGEDLAHWEGPFPVFRPKDNFFSNENYWAPEVHQYQGLFYMFATFFSEELQRRGTAILVSDSLTGPFEPHSDGIVTPKDWESLDGTLYIDEEGKPWMVFCHEWVQVEDGEVCAMPLSEDLKECAGEPQLLFCASEAPWATSFKHRARKSEHNYVTDGPFLYRASNGELLLLWASFVNNVYAQGIARSTTGKITGPWKHDDKPIYQDDGGHGMLFKTFDEELRLTLHSPNKTPLERPIFVKLEEEDGALHVVKE</sequence>
<dbReference type="GO" id="GO:0016787">
    <property type="term" value="F:hydrolase activity"/>
    <property type="evidence" value="ECO:0007669"/>
    <property type="project" value="UniProtKB-KW"/>
</dbReference>
<dbReference type="PANTHER" id="PTHR43301:SF3">
    <property type="entry name" value="ARABINAN ENDO-1,5-ALPHA-L-ARABINOSIDASE A-RELATED"/>
    <property type="match status" value="1"/>
</dbReference>
<comment type="similarity">
    <text evidence="2 5">Belongs to the glycosyl hydrolase 43 family.</text>
</comment>
<organism evidence="6 7">
    <name type="scientific">Evansella alkalicola</name>
    <dbReference type="NCBI Taxonomy" id="745819"/>
    <lineage>
        <taxon>Bacteria</taxon>
        <taxon>Bacillati</taxon>
        <taxon>Bacillota</taxon>
        <taxon>Bacilli</taxon>
        <taxon>Bacillales</taxon>
        <taxon>Bacillaceae</taxon>
        <taxon>Evansella</taxon>
    </lineage>
</organism>
<keyword evidence="7" id="KW-1185">Reference proteome</keyword>
<dbReference type="CDD" id="cd08981">
    <property type="entry name" value="GH43_Bt1873-like"/>
    <property type="match status" value="1"/>
</dbReference>
<dbReference type="InterPro" id="IPR006710">
    <property type="entry name" value="Glyco_hydro_43"/>
</dbReference>
<evidence type="ECO:0000256" key="2">
    <source>
        <dbReference type="ARBA" id="ARBA00009865"/>
    </source>
</evidence>
<dbReference type="RefSeq" id="WP_088074015.1">
    <property type="nucleotide sequence ID" value="NZ_JAHQCR010000082.1"/>
</dbReference>
<dbReference type="Pfam" id="PF04616">
    <property type="entry name" value="Glyco_hydro_43"/>
    <property type="match status" value="1"/>
</dbReference>
<evidence type="ECO:0000313" key="7">
    <source>
        <dbReference type="Proteomes" id="UP000790580"/>
    </source>
</evidence>
<keyword evidence="3 5" id="KW-0378">Hydrolase</keyword>
<evidence type="ECO:0000313" key="6">
    <source>
        <dbReference type="EMBL" id="MBU9723568.1"/>
    </source>
</evidence>
<protein>
    <submittedName>
        <fullName evidence="6">Glycoside hydrolase family 43 protein</fullName>
    </submittedName>
</protein>
<dbReference type="Gene3D" id="2.115.10.20">
    <property type="entry name" value="Glycosyl hydrolase domain, family 43"/>
    <property type="match status" value="1"/>
</dbReference>
<dbReference type="InterPro" id="IPR023296">
    <property type="entry name" value="Glyco_hydro_beta-prop_sf"/>
</dbReference>
<reference evidence="6 7" key="1">
    <citation type="submission" date="2021-06" db="EMBL/GenBank/DDBJ databases">
        <title>Bacillus sp. RD4P76, an endophyte from a halophyte.</title>
        <authorList>
            <person name="Sun J.-Q."/>
        </authorList>
    </citation>
    <scope>NUCLEOTIDE SEQUENCE [LARGE SCALE GENOMIC DNA]</scope>
    <source>
        <strain evidence="6 7">JCM 17098</strain>
    </source>
</reference>
<evidence type="ECO:0000256" key="3">
    <source>
        <dbReference type="ARBA" id="ARBA00022801"/>
    </source>
</evidence>
<comment type="caution">
    <text evidence="6">The sequence shown here is derived from an EMBL/GenBank/DDBJ whole genome shotgun (WGS) entry which is preliminary data.</text>
</comment>
<dbReference type="InterPro" id="IPR050727">
    <property type="entry name" value="GH43_arabinanases"/>
</dbReference>
<evidence type="ECO:0000256" key="1">
    <source>
        <dbReference type="ARBA" id="ARBA00004834"/>
    </source>
</evidence>
<dbReference type="PANTHER" id="PTHR43301">
    <property type="entry name" value="ARABINAN ENDO-1,5-ALPHA-L-ARABINOSIDASE"/>
    <property type="match status" value="1"/>
</dbReference>
<evidence type="ECO:0000256" key="4">
    <source>
        <dbReference type="ARBA" id="ARBA00023295"/>
    </source>
</evidence>
<dbReference type="EMBL" id="JAHQCR010000082">
    <property type="protein sequence ID" value="MBU9723568.1"/>
    <property type="molecule type" value="Genomic_DNA"/>
</dbReference>
<keyword evidence="4 5" id="KW-0326">Glycosidase</keyword>
<dbReference type="Proteomes" id="UP000790580">
    <property type="component" value="Unassembled WGS sequence"/>
</dbReference>
<evidence type="ECO:0000256" key="5">
    <source>
        <dbReference type="RuleBase" id="RU361187"/>
    </source>
</evidence>
<comment type="pathway">
    <text evidence="1">Glycan metabolism; L-arabinan degradation.</text>
</comment>